<evidence type="ECO:0000313" key="3">
    <source>
        <dbReference type="EMBL" id="KAF0685257.1"/>
    </source>
</evidence>
<sequence length="320" mass="32897">MVRILSAALLVVVASCVAAETTTVDKLVTGFNIQGVSVTRRNQTIVNITIFASYHVDATAPSPYDQLPTVLARIGDETKFWGQPEAASDDAFRVTRSDVEYDATLGGVRVALEIQVRHVIDGGDMAATTSAAASSSVDVIAPPVACVNVSVAQDATYCLTPSEARLACGVGAGDRCPTQGAITSFFCGPTLASWNGSTCVLPRNATCKTLSSGGHACVLDAPPVVEALAAPGGTQGREEPWGASLGIEYAVGALLLAVAALAVAVLQAVSSRTAGLAPSTEEAPSKEDAKSAPAAAMKASDTHEDKDDEDDETDVEVIYL</sequence>
<accession>A0A485LLS9</accession>
<feature type="chain" id="PRO_5036355631" evidence="2">
    <location>
        <begin position="20"/>
        <end position="320"/>
    </location>
</feature>
<dbReference type="EMBL" id="CAADRA010007231">
    <property type="protein sequence ID" value="VFT99470.1"/>
    <property type="molecule type" value="Genomic_DNA"/>
</dbReference>
<name>A0A485LLS9_9STRA</name>
<feature type="signal peptide" evidence="2">
    <location>
        <begin position="1"/>
        <end position="19"/>
    </location>
</feature>
<evidence type="ECO:0000256" key="2">
    <source>
        <dbReference type="SAM" id="SignalP"/>
    </source>
</evidence>
<protein>
    <submittedName>
        <fullName evidence="4">Aste57867_22819 protein</fullName>
    </submittedName>
</protein>
<reference evidence="4 5" key="1">
    <citation type="submission" date="2019-03" db="EMBL/GenBank/DDBJ databases">
        <authorList>
            <person name="Gaulin E."/>
            <person name="Dumas B."/>
        </authorList>
    </citation>
    <scope>NUCLEOTIDE SEQUENCE [LARGE SCALE GENOMIC DNA]</scope>
    <source>
        <strain evidence="4">CBS 568.67</strain>
    </source>
</reference>
<dbReference type="AlphaFoldDB" id="A0A485LLS9"/>
<dbReference type="EMBL" id="VJMH01007205">
    <property type="protein sequence ID" value="KAF0685257.1"/>
    <property type="molecule type" value="Genomic_DNA"/>
</dbReference>
<keyword evidence="2" id="KW-0732">Signal</keyword>
<evidence type="ECO:0000313" key="5">
    <source>
        <dbReference type="Proteomes" id="UP000332933"/>
    </source>
</evidence>
<keyword evidence="5" id="KW-1185">Reference proteome</keyword>
<feature type="compositionally biased region" description="Acidic residues" evidence="1">
    <location>
        <begin position="306"/>
        <end position="320"/>
    </location>
</feature>
<reference evidence="3" key="2">
    <citation type="submission" date="2019-06" db="EMBL/GenBank/DDBJ databases">
        <title>Genomics analysis of Aphanomyces spp. identifies a new class of oomycete effector associated with host adaptation.</title>
        <authorList>
            <person name="Gaulin E."/>
        </authorList>
    </citation>
    <scope>NUCLEOTIDE SEQUENCE</scope>
    <source>
        <strain evidence="3">CBS 578.67</strain>
    </source>
</reference>
<dbReference type="PROSITE" id="PS51257">
    <property type="entry name" value="PROKAR_LIPOPROTEIN"/>
    <property type="match status" value="1"/>
</dbReference>
<organism evidence="4 5">
    <name type="scientific">Aphanomyces stellatus</name>
    <dbReference type="NCBI Taxonomy" id="120398"/>
    <lineage>
        <taxon>Eukaryota</taxon>
        <taxon>Sar</taxon>
        <taxon>Stramenopiles</taxon>
        <taxon>Oomycota</taxon>
        <taxon>Saprolegniomycetes</taxon>
        <taxon>Saprolegniales</taxon>
        <taxon>Verrucalvaceae</taxon>
        <taxon>Aphanomyces</taxon>
    </lineage>
</organism>
<evidence type="ECO:0000256" key="1">
    <source>
        <dbReference type="SAM" id="MobiDB-lite"/>
    </source>
</evidence>
<dbReference type="OrthoDB" id="167615at2759"/>
<proteinExistence type="predicted"/>
<dbReference type="Proteomes" id="UP000332933">
    <property type="component" value="Unassembled WGS sequence"/>
</dbReference>
<feature type="region of interest" description="Disordered" evidence="1">
    <location>
        <begin position="274"/>
        <end position="320"/>
    </location>
</feature>
<gene>
    <name evidence="4" type="primary">Aste57867_22819</name>
    <name evidence="3" type="ORF">As57867_022749</name>
    <name evidence="4" type="ORF">ASTE57867_22819</name>
</gene>
<evidence type="ECO:0000313" key="4">
    <source>
        <dbReference type="EMBL" id="VFT99470.1"/>
    </source>
</evidence>